<gene>
    <name evidence="1" type="ORF">DPMN_039690</name>
</gene>
<protein>
    <submittedName>
        <fullName evidence="1">Uncharacterized protein</fullName>
    </submittedName>
</protein>
<reference evidence="1" key="2">
    <citation type="submission" date="2020-11" db="EMBL/GenBank/DDBJ databases">
        <authorList>
            <person name="McCartney M.A."/>
            <person name="Auch B."/>
            <person name="Kono T."/>
            <person name="Mallez S."/>
            <person name="Becker A."/>
            <person name="Gohl D.M."/>
            <person name="Silverstein K.A.T."/>
            <person name="Koren S."/>
            <person name="Bechman K.B."/>
            <person name="Herman A."/>
            <person name="Abrahante J.E."/>
            <person name="Garbe J."/>
        </authorList>
    </citation>
    <scope>NUCLEOTIDE SEQUENCE</scope>
    <source>
        <strain evidence="1">Duluth1</strain>
        <tissue evidence="1">Whole animal</tissue>
    </source>
</reference>
<proteinExistence type="predicted"/>
<keyword evidence="2" id="KW-1185">Reference proteome</keyword>
<accession>A0A9D4CVQ7</accession>
<organism evidence="1 2">
    <name type="scientific">Dreissena polymorpha</name>
    <name type="common">Zebra mussel</name>
    <name type="synonym">Mytilus polymorpha</name>
    <dbReference type="NCBI Taxonomy" id="45954"/>
    <lineage>
        <taxon>Eukaryota</taxon>
        <taxon>Metazoa</taxon>
        <taxon>Spiralia</taxon>
        <taxon>Lophotrochozoa</taxon>
        <taxon>Mollusca</taxon>
        <taxon>Bivalvia</taxon>
        <taxon>Autobranchia</taxon>
        <taxon>Heteroconchia</taxon>
        <taxon>Euheterodonta</taxon>
        <taxon>Imparidentia</taxon>
        <taxon>Neoheterodontei</taxon>
        <taxon>Myida</taxon>
        <taxon>Dreissenoidea</taxon>
        <taxon>Dreissenidae</taxon>
        <taxon>Dreissena</taxon>
    </lineage>
</organism>
<evidence type="ECO:0000313" key="2">
    <source>
        <dbReference type="Proteomes" id="UP000828390"/>
    </source>
</evidence>
<evidence type="ECO:0000313" key="1">
    <source>
        <dbReference type="EMBL" id="KAH3733265.1"/>
    </source>
</evidence>
<reference evidence="1" key="1">
    <citation type="journal article" date="2019" name="bioRxiv">
        <title>The Genome of the Zebra Mussel, Dreissena polymorpha: A Resource for Invasive Species Research.</title>
        <authorList>
            <person name="McCartney M.A."/>
            <person name="Auch B."/>
            <person name="Kono T."/>
            <person name="Mallez S."/>
            <person name="Zhang Y."/>
            <person name="Obille A."/>
            <person name="Becker A."/>
            <person name="Abrahante J.E."/>
            <person name="Garbe J."/>
            <person name="Badalamenti J.P."/>
            <person name="Herman A."/>
            <person name="Mangelson H."/>
            <person name="Liachko I."/>
            <person name="Sullivan S."/>
            <person name="Sone E.D."/>
            <person name="Koren S."/>
            <person name="Silverstein K.A.T."/>
            <person name="Beckman K.B."/>
            <person name="Gohl D.M."/>
        </authorList>
    </citation>
    <scope>NUCLEOTIDE SEQUENCE</scope>
    <source>
        <strain evidence="1">Duluth1</strain>
        <tissue evidence="1">Whole animal</tissue>
    </source>
</reference>
<dbReference type="Proteomes" id="UP000828390">
    <property type="component" value="Unassembled WGS sequence"/>
</dbReference>
<dbReference type="EMBL" id="JAIWYP010000011">
    <property type="protein sequence ID" value="KAH3733265.1"/>
    <property type="molecule type" value="Genomic_DNA"/>
</dbReference>
<sequence>MDIPLPKRATCSGARKIDTISHHSKVMIRNILNRLKRKAEARLQKSRLDMQS</sequence>
<comment type="caution">
    <text evidence="1">The sequence shown here is derived from an EMBL/GenBank/DDBJ whole genome shotgun (WGS) entry which is preliminary data.</text>
</comment>
<name>A0A9D4CVQ7_DREPO</name>
<dbReference type="AlphaFoldDB" id="A0A9D4CVQ7"/>